<feature type="region of interest" description="Disordered" evidence="1">
    <location>
        <begin position="1"/>
        <end position="28"/>
    </location>
</feature>
<comment type="caution">
    <text evidence="2">The sequence shown here is derived from an EMBL/GenBank/DDBJ whole genome shotgun (WGS) entry which is preliminary data.</text>
</comment>
<dbReference type="EMBL" id="JYDP01000004">
    <property type="protein sequence ID" value="KRZ18201.1"/>
    <property type="molecule type" value="Genomic_DNA"/>
</dbReference>
<proteinExistence type="predicted"/>
<accession>A0A0V1I5Q8</accession>
<name>A0A0V1I5Q8_9BILA</name>
<reference evidence="2 3" key="1">
    <citation type="submission" date="2015-01" db="EMBL/GenBank/DDBJ databases">
        <title>Evolution of Trichinella species and genotypes.</title>
        <authorList>
            <person name="Korhonen P.K."/>
            <person name="Edoardo P."/>
            <person name="Giuseppe L.R."/>
            <person name="Gasser R.B."/>
        </authorList>
    </citation>
    <scope>NUCLEOTIDE SEQUENCE [LARGE SCALE GENOMIC DNA]</scope>
    <source>
        <strain evidence="2">ISS1029</strain>
    </source>
</reference>
<protein>
    <submittedName>
        <fullName evidence="2">Uncharacterized protein</fullName>
    </submittedName>
</protein>
<sequence length="183" mass="19940">MRGDTPKTHQSPAILGSSFDGPGGFHSVRARTTRTSELATLISKKVSALVPVPAFRETACHPDSKTSQYVFMHGPHIAARYRSPTKHRSRYYNTVHRLSLSTSAAGKKLSPSTALSQLISTLTCQSEWHSAAALAAHSRQVHRSCRLTQQNQRPQALRQDPVALSGVHADPDVLVLENVLVAD</sequence>
<dbReference type="OrthoDB" id="10440882at2759"/>
<keyword evidence="3" id="KW-1185">Reference proteome</keyword>
<evidence type="ECO:0000313" key="3">
    <source>
        <dbReference type="Proteomes" id="UP000055024"/>
    </source>
</evidence>
<gene>
    <name evidence="2" type="ORF">T11_16953</name>
</gene>
<evidence type="ECO:0000256" key="1">
    <source>
        <dbReference type="SAM" id="MobiDB-lite"/>
    </source>
</evidence>
<evidence type="ECO:0000313" key="2">
    <source>
        <dbReference type="EMBL" id="KRZ18201.1"/>
    </source>
</evidence>
<organism evidence="2 3">
    <name type="scientific">Trichinella zimbabwensis</name>
    <dbReference type="NCBI Taxonomy" id="268475"/>
    <lineage>
        <taxon>Eukaryota</taxon>
        <taxon>Metazoa</taxon>
        <taxon>Ecdysozoa</taxon>
        <taxon>Nematoda</taxon>
        <taxon>Enoplea</taxon>
        <taxon>Dorylaimia</taxon>
        <taxon>Trichinellida</taxon>
        <taxon>Trichinellidae</taxon>
        <taxon>Trichinella</taxon>
    </lineage>
</organism>
<dbReference type="AlphaFoldDB" id="A0A0V1I5Q8"/>
<dbReference type="Proteomes" id="UP000055024">
    <property type="component" value="Unassembled WGS sequence"/>
</dbReference>